<dbReference type="KEGG" id="apre:CNX65_28940"/>
<dbReference type="InterPro" id="IPR001188">
    <property type="entry name" value="Sperm_putr-bd"/>
</dbReference>
<organism evidence="5 6">
    <name type="scientific">Actinosynnema pretiosum</name>
    <dbReference type="NCBI Taxonomy" id="42197"/>
    <lineage>
        <taxon>Bacteria</taxon>
        <taxon>Bacillati</taxon>
        <taxon>Actinomycetota</taxon>
        <taxon>Actinomycetes</taxon>
        <taxon>Pseudonocardiales</taxon>
        <taxon>Pseudonocardiaceae</taxon>
        <taxon>Actinosynnema</taxon>
    </lineage>
</organism>
<gene>
    <name evidence="5" type="ORF">CNX65_28940</name>
</gene>
<dbReference type="CDD" id="cd13590">
    <property type="entry name" value="PBP2_PotD_PotF_like"/>
    <property type="match status" value="1"/>
</dbReference>
<dbReference type="SUPFAM" id="SSF53850">
    <property type="entry name" value="Periplasmic binding protein-like II"/>
    <property type="match status" value="1"/>
</dbReference>
<keyword evidence="2" id="KW-0813">Transport</keyword>
<dbReference type="EMBL" id="CP023445">
    <property type="protein sequence ID" value="ATE56816.1"/>
    <property type="molecule type" value="Genomic_DNA"/>
</dbReference>
<dbReference type="GO" id="GO:0042597">
    <property type="term" value="C:periplasmic space"/>
    <property type="evidence" value="ECO:0007669"/>
    <property type="project" value="UniProtKB-SubCell"/>
</dbReference>
<name>A0A290ZCU4_9PSEU</name>
<evidence type="ECO:0000256" key="1">
    <source>
        <dbReference type="ARBA" id="ARBA00004418"/>
    </source>
</evidence>
<evidence type="ECO:0000256" key="2">
    <source>
        <dbReference type="ARBA" id="ARBA00022448"/>
    </source>
</evidence>
<dbReference type="GO" id="GO:0019808">
    <property type="term" value="F:polyamine binding"/>
    <property type="evidence" value="ECO:0007669"/>
    <property type="project" value="InterPro"/>
</dbReference>
<dbReference type="InterPro" id="IPR006059">
    <property type="entry name" value="SBP"/>
</dbReference>
<evidence type="ECO:0000256" key="4">
    <source>
        <dbReference type="ARBA" id="ARBA00022764"/>
    </source>
</evidence>
<dbReference type="RefSeq" id="WP_096496573.1">
    <property type="nucleotide sequence ID" value="NZ_CP023445.1"/>
</dbReference>
<accession>A0A290ZCU4</accession>
<dbReference type="Proteomes" id="UP000218505">
    <property type="component" value="Chromosome"/>
</dbReference>
<dbReference type="Gene3D" id="3.40.190.10">
    <property type="entry name" value="Periplasmic binding protein-like II"/>
    <property type="match status" value="2"/>
</dbReference>
<keyword evidence="6" id="KW-1185">Reference proteome</keyword>
<evidence type="ECO:0000313" key="6">
    <source>
        <dbReference type="Proteomes" id="UP000218505"/>
    </source>
</evidence>
<dbReference type="InterPro" id="IPR006311">
    <property type="entry name" value="TAT_signal"/>
</dbReference>
<keyword evidence="4" id="KW-0574">Periplasm</keyword>
<dbReference type="AlphaFoldDB" id="A0A290ZCU4"/>
<evidence type="ECO:0000313" key="5">
    <source>
        <dbReference type="EMBL" id="ATE56816.1"/>
    </source>
</evidence>
<dbReference type="GO" id="GO:0015846">
    <property type="term" value="P:polyamine transport"/>
    <property type="evidence" value="ECO:0007669"/>
    <property type="project" value="InterPro"/>
</dbReference>
<dbReference type="PANTHER" id="PTHR30222">
    <property type="entry name" value="SPERMIDINE/PUTRESCINE-BINDING PERIPLASMIC PROTEIN"/>
    <property type="match status" value="1"/>
</dbReference>
<proteinExistence type="predicted"/>
<dbReference type="PANTHER" id="PTHR30222:SF17">
    <property type="entry name" value="SPERMIDINE_PUTRESCINE-BINDING PERIPLASMIC PROTEIN"/>
    <property type="match status" value="1"/>
</dbReference>
<reference evidence="5" key="1">
    <citation type="submission" date="2017-09" db="EMBL/GenBank/DDBJ databases">
        <title>Complete Genome Sequence of ansamitocin-producing Bacterium Actinosynnema pretiosum X47.</title>
        <authorList>
            <person name="Cao G."/>
            <person name="Zong G."/>
            <person name="Zhong C."/>
            <person name="Fu J."/>
        </authorList>
    </citation>
    <scope>NUCLEOTIDE SEQUENCE [LARGE SCALE GENOMIC DNA]</scope>
    <source>
        <strain evidence="5">X47</strain>
    </source>
</reference>
<sequence length="383" mass="40958">MTDQNLRIARIWDPGNARVTRRSMFRASAFFALAATGACGVGQAPGGSTSSAPSAAKAVNAVDEPKLNFYNWTDYIADDTLSGFTEASGVQVTYDNFSTNDELEAKIASGAAGYDLVVPSDNFLRRFLRSDLVLPLDHDLIPNLKNLETRFTEADYDAGNRYSVPWAWGTTGLAYSKSQLGDAVTGFSAYDLAAAQGRSTILDEARDALAIGLLTLGFDPNTTDAGQLDQAVAALLELKRKIGQINSDVIEPLTSGQVPLAQSYSGDAFQAREANEDIAYAIPTEGGLSYVDLLCIPKQAPHAANAHAFINYILEPKVGAALANAVRYGSPNAAAKEFIEPELLGDPLVYPSEEQLAKLPFTKDLGAEAEARYADAWTKVKTG</sequence>
<comment type="subcellular location">
    <subcellularLocation>
        <location evidence="1">Periplasm</location>
    </subcellularLocation>
</comment>
<evidence type="ECO:0000256" key="3">
    <source>
        <dbReference type="ARBA" id="ARBA00022729"/>
    </source>
</evidence>
<dbReference type="PRINTS" id="PR00909">
    <property type="entry name" value="SPERMDNBNDNG"/>
</dbReference>
<keyword evidence="3" id="KW-0732">Signal</keyword>
<dbReference type="Pfam" id="PF13416">
    <property type="entry name" value="SBP_bac_8"/>
    <property type="match status" value="1"/>
</dbReference>
<dbReference type="PIRSF" id="PIRSF019574">
    <property type="entry name" value="Periplasmic_polyamine_BP"/>
    <property type="match status" value="1"/>
</dbReference>
<dbReference type="PROSITE" id="PS51318">
    <property type="entry name" value="TAT"/>
    <property type="match status" value="1"/>
</dbReference>
<protein>
    <submittedName>
        <fullName evidence="5">ABC transporter substrate-binding protein</fullName>
    </submittedName>
</protein>